<evidence type="ECO:0000256" key="1">
    <source>
        <dbReference type="ARBA" id="ARBA00007261"/>
    </source>
</evidence>
<dbReference type="InterPro" id="IPR054734">
    <property type="entry name" value="PqqF-like_C_4"/>
</dbReference>
<keyword evidence="2" id="KW-0645">Protease</keyword>
<evidence type="ECO:0000256" key="4">
    <source>
        <dbReference type="ARBA" id="ARBA00022801"/>
    </source>
</evidence>
<feature type="domain" description="Peptidase M16 N-terminal" evidence="8">
    <location>
        <begin position="36"/>
        <end position="172"/>
    </location>
</feature>
<evidence type="ECO:0000259" key="9">
    <source>
        <dbReference type="Pfam" id="PF05193"/>
    </source>
</evidence>
<evidence type="ECO:0000313" key="12">
    <source>
        <dbReference type="EMBL" id="ORY73023.1"/>
    </source>
</evidence>
<keyword evidence="3" id="KW-0479">Metal-binding</keyword>
<dbReference type="GO" id="GO:0051603">
    <property type="term" value="P:proteolysis involved in protein catabolic process"/>
    <property type="evidence" value="ECO:0007669"/>
    <property type="project" value="TreeGrafter"/>
</dbReference>
<keyword evidence="6" id="KW-0482">Metalloprotease</keyword>
<dbReference type="Pfam" id="PF16187">
    <property type="entry name" value="Peptidase_M16_M"/>
    <property type="match status" value="1"/>
</dbReference>
<dbReference type="FunFam" id="3.30.830.10:FF:000005">
    <property type="entry name" value="nardilysin isoform X1"/>
    <property type="match status" value="1"/>
</dbReference>
<dbReference type="EMBL" id="MCOG01000036">
    <property type="protein sequence ID" value="ORY73023.1"/>
    <property type="molecule type" value="Genomic_DNA"/>
</dbReference>
<feature type="domain" description="Coenzyme PQQ synthesis protein F-like C-terminal lobe" evidence="11">
    <location>
        <begin position="764"/>
        <end position="862"/>
    </location>
</feature>
<keyword evidence="4" id="KW-0378">Hydrolase</keyword>
<dbReference type="GO" id="GO:0004222">
    <property type="term" value="F:metalloendopeptidase activity"/>
    <property type="evidence" value="ECO:0007669"/>
    <property type="project" value="InterPro"/>
</dbReference>
<dbReference type="PANTHER" id="PTHR43690:SF18">
    <property type="entry name" value="INSULIN-DEGRADING ENZYME-RELATED"/>
    <property type="match status" value="1"/>
</dbReference>
<sequence length="889" mass="104524">MKIKEYRSYFNGLEIEKPFNNKKKYKITTLENDLEVLLISDSEAIQSSASLNISIGSAYDPEDIPGLAHFCEHLLFMGTEKYPEESEYNQFLSQNGGYSNAYTTFKETNFFFEVNNNSLEACLDRFSQFFISPLFDASCTEREMLSVNSEHMNNIQTDSWRISQIERNYSNPNHPYHKFYTGNFETLNVPDIRNHVIEFYNKHYSSNLMKLVILGNESIDILYKWAKHYFSKIENKNLILEEFKEPPLTKEYLMKEIYIKPIMDMSLLIIIFPVPNANKYYKEKPYHYFTHLIGHEGKGSIISYLKSKDLAYSIEVGNSNIIDDFDNFKIEISLTEKGLSNYEEVIEIVFQYIEMLKKEGVQEWIYNELETMSKCIFLYEDKDHNDCLVASLSSGMQINYPRHQILSGPYIVRNFDPGLIEDLLNYFTCENFRYILVNQDLELENTIIDKWYGTEYSIKDIPMDIMKKFKNITINKKLHLPERNKFIPEKININYEIPNMNSSLIPELIKNNDKIRMFYKKDDQFNNPKTNITISFISPQIDGTPLDHLMTIIYVGLFEESISEMAYYASLAGIYYNLTNGLTLSICGYNNHILYYLEKFFTAMITLKFTDKEFYNLKDQLKTAYQNSKYSNSSQYAHSYLSYLLSDNSYLTEDLLKEIDDITPSNIMEFYPKIFSRLFIEGFIHGSLSKSESKIVVNIIEKIFNSKSLSLSKRLQNRCIKLPEGKSYIYKRLHSDGDNPNSAVQYYIEISERTTVDKRAMISLLVNLLDEPCFNYLRTQEQLGYIVTSGRWNMSVTSGIYILVQSEKSCLEIESYIEQFLIEFRNIIEKMDNDDFNRNVKLTMEMFQDKHKTLEDEHSWTWNLISSGFYEFNISKCYLHNINTKQNKN</sequence>
<evidence type="ECO:0000256" key="6">
    <source>
        <dbReference type="ARBA" id="ARBA00023049"/>
    </source>
</evidence>
<dbReference type="GO" id="GO:0005739">
    <property type="term" value="C:mitochondrion"/>
    <property type="evidence" value="ECO:0007669"/>
    <property type="project" value="TreeGrafter"/>
</dbReference>
<dbReference type="PANTHER" id="PTHR43690">
    <property type="entry name" value="NARDILYSIN"/>
    <property type="match status" value="1"/>
</dbReference>
<evidence type="ECO:0000256" key="7">
    <source>
        <dbReference type="RuleBase" id="RU004447"/>
    </source>
</evidence>
<protein>
    <submittedName>
        <fullName evidence="12">A-pheromone processing metallopeptidase-like protein Ste23</fullName>
    </submittedName>
</protein>
<dbReference type="Pfam" id="PF00675">
    <property type="entry name" value="Peptidase_M16"/>
    <property type="match status" value="1"/>
</dbReference>
<keyword evidence="13" id="KW-1185">Reference proteome</keyword>
<dbReference type="OrthoDB" id="952271at2759"/>
<gene>
    <name evidence="12" type="ORF">LY90DRAFT_403551</name>
</gene>
<proteinExistence type="inferred from homology"/>
<evidence type="ECO:0000313" key="13">
    <source>
        <dbReference type="Proteomes" id="UP000193920"/>
    </source>
</evidence>
<dbReference type="Gene3D" id="3.30.830.10">
    <property type="entry name" value="Metalloenzyme, LuxS/M16 peptidase-like"/>
    <property type="match status" value="4"/>
</dbReference>
<comment type="similarity">
    <text evidence="1 7">Belongs to the peptidase M16 family.</text>
</comment>
<evidence type="ECO:0000259" key="11">
    <source>
        <dbReference type="Pfam" id="PF22456"/>
    </source>
</evidence>
<dbReference type="InterPro" id="IPR011765">
    <property type="entry name" value="Pept_M16_N"/>
</dbReference>
<dbReference type="SUPFAM" id="SSF63411">
    <property type="entry name" value="LuxS/MPP-like metallohydrolase"/>
    <property type="match status" value="4"/>
</dbReference>
<dbReference type="STRING" id="1754190.A0A1Y2EN99"/>
<dbReference type="InterPro" id="IPR001431">
    <property type="entry name" value="Pept_M16_Zn_BS"/>
</dbReference>
<reference evidence="12 13" key="1">
    <citation type="submission" date="2016-08" db="EMBL/GenBank/DDBJ databases">
        <title>A Parts List for Fungal Cellulosomes Revealed by Comparative Genomics.</title>
        <authorList>
            <consortium name="DOE Joint Genome Institute"/>
            <person name="Haitjema C.H."/>
            <person name="Gilmore S.P."/>
            <person name="Henske J.K."/>
            <person name="Solomon K.V."/>
            <person name="De Groot R."/>
            <person name="Kuo A."/>
            <person name="Mondo S.J."/>
            <person name="Salamov A.A."/>
            <person name="Labutti K."/>
            <person name="Zhao Z."/>
            <person name="Chiniquy J."/>
            <person name="Barry K."/>
            <person name="Brewer H.M."/>
            <person name="Purvine S.O."/>
            <person name="Wright A.T."/>
            <person name="Boxma B."/>
            <person name="Van Alen T."/>
            <person name="Hackstein J.H."/>
            <person name="Baker S.E."/>
            <person name="Grigoriev I.V."/>
            <person name="O'Malley M.A."/>
        </authorList>
    </citation>
    <scope>NUCLEOTIDE SEQUENCE [LARGE SCALE GENOMIC DNA]</scope>
    <source>
        <strain evidence="12 13">G1</strain>
    </source>
</reference>
<dbReference type="FunFam" id="3.30.830.10:FF:000004">
    <property type="entry name" value="Putative insulin-degrading enzyme"/>
    <property type="match status" value="1"/>
</dbReference>
<feature type="domain" description="Peptidase M16 middle/third" evidence="10">
    <location>
        <begin position="377"/>
        <end position="658"/>
    </location>
</feature>
<accession>A0A1Y2EN99</accession>
<evidence type="ECO:0000256" key="3">
    <source>
        <dbReference type="ARBA" id="ARBA00022723"/>
    </source>
</evidence>
<dbReference type="GO" id="GO:0005829">
    <property type="term" value="C:cytosol"/>
    <property type="evidence" value="ECO:0007669"/>
    <property type="project" value="TreeGrafter"/>
</dbReference>
<dbReference type="InterPro" id="IPR007863">
    <property type="entry name" value="Peptidase_M16_C"/>
</dbReference>
<keyword evidence="5" id="KW-0862">Zinc</keyword>
<organism evidence="12 13">
    <name type="scientific">Neocallimastix californiae</name>
    <dbReference type="NCBI Taxonomy" id="1754190"/>
    <lineage>
        <taxon>Eukaryota</taxon>
        <taxon>Fungi</taxon>
        <taxon>Fungi incertae sedis</taxon>
        <taxon>Chytridiomycota</taxon>
        <taxon>Chytridiomycota incertae sedis</taxon>
        <taxon>Neocallimastigomycetes</taxon>
        <taxon>Neocallimastigales</taxon>
        <taxon>Neocallimastigaceae</taxon>
        <taxon>Neocallimastix</taxon>
    </lineage>
</organism>
<evidence type="ECO:0000256" key="5">
    <source>
        <dbReference type="ARBA" id="ARBA00022833"/>
    </source>
</evidence>
<dbReference type="GO" id="GO:0046872">
    <property type="term" value="F:metal ion binding"/>
    <property type="evidence" value="ECO:0007669"/>
    <property type="project" value="UniProtKB-KW"/>
</dbReference>
<dbReference type="PROSITE" id="PS00143">
    <property type="entry name" value="INSULINASE"/>
    <property type="match status" value="1"/>
</dbReference>
<name>A0A1Y2EN99_9FUNG</name>
<dbReference type="AlphaFoldDB" id="A0A1Y2EN99"/>
<dbReference type="GO" id="GO:0043171">
    <property type="term" value="P:peptide catabolic process"/>
    <property type="evidence" value="ECO:0007669"/>
    <property type="project" value="TreeGrafter"/>
</dbReference>
<dbReference type="Proteomes" id="UP000193920">
    <property type="component" value="Unassembled WGS sequence"/>
</dbReference>
<evidence type="ECO:0000259" key="8">
    <source>
        <dbReference type="Pfam" id="PF00675"/>
    </source>
</evidence>
<dbReference type="Pfam" id="PF22456">
    <property type="entry name" value="PqqF-like_C_4"/>
    <property type="match status" value="1"/>
</dbReference>
<feature type="domain" description="Peptidase M16 C-terminal" evidence="9">
    <location>
        <begin position="193"/>
        <end position="368"/>
    </location>
</feature>
<comment type="caution">
    <text evidence="12">The sequence shown here is derived from an EMBL/GenBank/DDBJ whole genome shotgun (WGS) entry which is preliminary data.</text>
</comment>
<dbReference type="InterPro" id="IPR011249">
    <property type="entry name" value="Metalloenz_LuxS/M16"/>
</dbReference>
<evidence type="ECO:0000256" key="2">
    <source>
        <dbReference type="ARBA" id="ARBA00022670"/>
    </source>
</evidence>
<dbReference type="InterPro" id="IPR050626">
    <property type="entry name" value="Peptidase_M16"/>
</dbReference>
<dbReference type="InterPro" id="IPR032632">
    <property type="entry name" value="Peptidase_M16_M"/>
</dbReference>
<evidence type="ECO:0000259" key="10">
    <source>
        <dbReference type="Pfam" id="PF16187"/>
    </source>
</evidence>
<dbReference type="Pfam" id="PF05193">
    <property type="entry name" value="Peptidase_M16_C"/>
    <property type="match status" value="1"/>
</dbReference>